<dbReference type="PANTHER" id="PTHR28629:SF4">
    <property type="entry name" value="TRIOKINASE_FMN CYCLASE"/>
    <property type="match status" value="1"/>
</dbReference>
<proteinExistence type="predicted"/>
<feature type="domain" description="DhaK" evidence="1">
    <location>
        <begin position="7"/>
        <end position="327"/>
    </location>
</feature>
<dbReference type="Pfam" id="PF02733">
    <property type="entry name" value="Dak1"/>
    <property type="match status" value="1"/>
</dbReference>
<keyword evidence="2" id="KW-0808">Transferase</keyword>
<dbReference type="GO" id="GO:0047324">
    <property type="term" value="F:phosphoenolpyruvate-glycerone phosphotransferase activity"/>
    <property type="evidence" value="ECO:0007669"/>
    <property type="project" value="UniProtKB-EC"/>
</dbReference>
<evidence type="ECO:0000313" key="3">
    <source>
        <dbReference type="Proteomes" id="UP000737171"/>
    </source>
</evidence>
<dbReference type="EMBL" id="JABRWJ010000003">
    <property type="protein sequence ID" value="NRF67452.1"/>
    <property type="molecule type" value="Genomic_DNA"/>
</dbReference>
<gene>
    <name evidence="2" type="primary">dhaK</name>
    <name evidence="2" type="ORF">HLB44_10690</name>
</gene>
<organism evidence="2 3">
    <name type="scientific">Pseudaquabacterium terrae</name>
    <dbReference type="NCBI Taxonomy" id="2732868"/>
    <lineage>
        <taxon>Bacteria</taxon>
        <taxon>Pseudomonadati</taxon>
        <taxon>Pseudomonadota</taxon>
        <taxon>Betaproteobacteria</taxon>
        <taxon>Burkholderiales</taxon>
        <taxon>Sphaerotilaceae</taxon>
        <taxon>Pseudaquabacterium</taxon>
    </lineage>
</organism>
<dbReference type="EC" id="2.7.1.121" evidence="2"/>
<protein>
    <submittedName>
        <fullName evidence="2">Dihydroxyacetone kinase subunit DhaK</fullName>
        <ecNumber evidence="2">2.7.1.121</ecNumber>
    </submittedName>
</protein>
<dbReference type="RefSeq" id="WP_173122564.1">
    <property type="nucleotide sequence ID" value="NZ_JABRWJ010000003.1"/>
</dbReference>
<dbReference type="Gene3D" id="3.40.50.10440">
    <property type="entry name" value="Dihydroxyacetone kinase, domain 1"/>
    <property type="match status" value="1"/>
</dbReference>
<dbReference type="InterPro" id="IPR050861">
    <property type="entry name" value="Dihydroxyacetone_Kinase"/>
</dbReference>
<dbReference type="InterPro" id="IPR012736">
    <property type="entry name" value="DhaK_1"/>
</dbReference>
<evidence type="ECO:0000313" key="2">
    <source>
        <dbReference type="EMBL" id="NRF67452.1"/>
    </source>
</evidence>
<dbReference type="Proteomes" id="UP000737171">
    <property type="component" value="Unassembled WGS sequence"/>
</dbReference>
<evidence type="ECO:0000259" key="1">
    <source>
        <dbReference type="PROSITE" id="PS51481"/>
    </source>
</evidence>
<dbReference type="InterPro" id="IPR004006">
    <property type="entry name" value="DhaK_dom"/>
</dbReference>
<dbReference type="Gene3D" id="3.30.1180.20">
    <property type="entry name" value="Dihydroxyacetone kinase, domain 2"/>
    <property type="match status" value="1"/>
</dbReference>
<name>A0ABX2EFR6_9BURK</name>
<comment type="caution">
    <text evidence="2">The sequence shown here is derived from an EMBL/GenBank/DDBJ whole genome shotgun (WGS) entry which is preliminary data.</text>
</comment>
<dbReference type="NCBIfam" id="TIGR02363">
    <property type="entry name" value="dhaK1"/>
    <property type="match status" value="1"/>
</dbReference>
<sequence>MKKFINDIESVMRESLGGMVDAHPGLLRVEFEPTFVARAERSVNKVALISGGGSGHEPLHAGYVGQGMLDAACAGQVFTSPTPDQILAAASSVHSGRGVLLIVKNYSGDLMNFQIASEMMDIENATVLVNDDVAVENSTHTTGRRGVAGTVMVEKMVGAAAERGGSLLECKEIGDRVNAATASMGVAFTSCTVPAAGRTTFDIGADEMEIGVGIHGEPGRRREKVKPASLIVDELLHSILADLKPARGSEVLLHANGFGGTPLMELYLLYHCAAEKLRAEGLKPVRSLVGNYTTALEMAGASLTVTVLDDELKSLWDAPVHTAALRW</sequence>
<accession>A0ABX2EFR6</accession>
<reference evidence="2 3" key="1">
    <citation type="submission" date="2020-05" db="EMBL/GenBank/DDBJ databases">
        <title>Aquincola sp. isolate from soil.</title>
        <authorList>
            <person name="Han J."/>
            <person name="Kim D.-U."/>
        </authorList>
    </citation>
    <scope>NUCLEOTIDE SEQUENCE [LARGE SCALE GENOMIC DNA]</scope>
    <source>
        <strain evidence="2 3">S2</strain>
    </source>
</reference>
<keyword evidence="2" id="KW-0418">Kinase</keyword>
<dbReference type="PROSITE" id="PS51481">
    <property type="entry name" value="DHAK"/>
    <property type="match status" value="1"/>
</dbReference>
<keyword evidence="3" id="KW-1185">Reference proteome</keyword>
<dbReference type="PANTHER" id="PTHR28629">
    <property type="entry name" value="TRIOKINASE/FMN CYCLASE"/>
    <property type="match status" value="1"/>
</dbReference>
<dbReference type="SUPFAM" id="SSF82549">
    <property type="entry name" value="DAK1/DegV-like"/>
    <property type="match status" value="1"/>
</dbReference>